<keyword evidence="2" id="KW-0378">Hydrolase</keyword>
<dbReference type="SUPFAM" id="SSF55811">
    <property type="entry name" value="Nudix"/>
    <property type="match status" value="1"/>
</dbReference>
<dbReference type="RefSeq" id="WP_167127065.1">
    <property type="nucleotide sequence ID" value="NZ_JAAQQR010000005.1"/>
</dbReference>
<dbReference type="InterPro" id="IPR015797">
    <property type="entry name" value="NUDIX_hydrolase-like_dom_sf"/>
</dbReference>
<gene>
    <name evidence="2" type="ORF">HBF26_12935</name>
</gene>
<organism evidence="2 3">
    <name type="scientific">Luteibacter jiangsuensis</name>
    <dbReference type="NCBI Taxonomy" id="637577"/>
    <lineage>
        <taxon>Bacteria</taxon>
        <taxon>Pseudomonadati</taxon>
        <taxon>Pseudomonadota</taxon>
        <taxon>Gammaproteobacteria</taxon>
        <taxon>Lysobacterales</taxon>
        <taxon>Rhodanobacteraceae</taxon>
        <taxon>Luteibacter</taxon>
    </lineage>
</organism>
<name>A0ABX0Q5I6_9GAMM</name>
<evidence type="ECO:0000259" key="1">
    <source>
        <dbReference type="PROSITE" id="PS51462"/>
    </source>
</evidence>
<sequence length="181" mass="20292">MDAARQHLLDALDDYAARWPDEAAVHHFIAWGRSETRPFHRETLRGHFTASAWLVSADGERALLMHHRKLGRWLQPGGHADGDADLPGVALREAGEETGLVGLAVLPGIFDVDRHVIPARGAEPEHWHYDVRYAVVACDEGFVANEESLGLAWRPVSEIARDPSLDPSLRRMASKWLSRRR</sequence>
<accession>A0ABX0Q5I6</accession>
<dbReference type="GO" id="GO:0016787">
    <property type="term" value="F:hydrolase activity"/>
    <property type="evidence" value="ECO:0007669"/>
    <property type="project" value="UniProtKB-KW"/>
</dbReference>
<evidence type="ECO:0000313" key="2">
    <source>
        <dbReference type="EMBL" id="NID05798.1"/>
    </source>
</evidence>
<dbReference type="PANTHER" id="PTHR43736:SF1">
    <property type="entry name" value="DIHYDRONEOPTERIN TRIPHOSPHATE DIPHOSPHATASE"/>
    <property type="match status" value="1"/>
</dbReference>
<reference evidence="2 3" key="1">
    <citation type="journal article" date="2011" name="Curr. Microbiol.">
        <title>Luteibacter jiangsuensis sp. nov.: a methamidophos-degrading bacterium isolated from a methamidophos-manufacturing factory.</title>
        <authorList>
            <person name="Wang L."/>
            <person name="Wang G.L."/>
            <person name="Li S.P."/>
            <person name="Jiang J.D."/>
        </authorList>
    </citation>
    <scope>NUCLEOTIDE SEQUENCE [LARGE SCALE GENOMIC DNA]</scope>
    <source>
        <strain evidence="2 3">CGMCC 1.10133</strain>
    </source>
</reference>
<keyword evidence="3" id="KW-1185">Reference proteome</keyword>
<dbReference type="Gene3D" id="3.90.79.10">
    <property type="entry name" value="Nucleoside Triphosphate Pyrophosphohydrolase"/>
    <property type="match status" value="1"/>
</dbReference>
<dbReference type="PANTHER" id="PTHR43736">
    <property type="entry name" value="ADP-RIBOSE PYROPHOSPHATASE"/>
    <property type="match status" value="1"/>
</dbReference>
<protein>
    <submittedName>
        <fullName evidence="2">NUDIX hydrolase</fullName>
    </submittedName>
</protein>
<dbReference type="InterPro" id="IPR000086">
    <property type="entry name" value="NUDIX_hydrolase_dom"/>
</dbReference>
<evidence type="ECO:0000313" key="3">
    <source>
        <dbReference type="Proteomes" id="UP001429601"/>
    </source>
</evidence>
<comment type="caution">
    <text evidence="2">The sequence shown here is derived from an EMBL/GenBank/DDBJ whole genome shotgun (WGS) entry which is preliminary data.</text>
</comment>
<dbReference type="CDD" id="cd03674">
    <property type="entry name" value="NUDIX_Hydrolase"/>
    <property type="match status" value="1"/>
</dbReference>
<dbReference type="Pfam" id="PF00293">
    <property type="entry name" value="NUDIX"/>
    <property type="match status" value="1"/>
</dbReference>
<dbReference type="PROSITE" id="PS51462">
    <property type="entry name" value="NUDIX"/>
    <property type="match status" value="1"/>
</dbReference>
<proteinExistence type="predicted"/>
<dbReference type="Proteomes" id="UP001429601">
    <property type="component" value="Unassembled WGS sequence"/>
</dbReference>
<feature type="domain" description="Nudix hydrolase" evidence="1">
    <location>
        <begin position="45"/>
        <end position="178"/>
    </location>
</feature>
<dbReference type="EMBL" id="JAAQQR010000005">
    <property type="protein sequence ID" value="NID05798.1"/>
    <property type="molecule type" value="Genomic_DNA"/>
</dbReference>